<dbReference type="SFLD" id="SFLDS00003">
    <property type="entry name" value="Haloacid_Dehalogenase"/>
    <property type="match status" value="1"/>
</dbReference>
<protein>
    <submittedName>
        <fullName evidence="3">Haloacid dehalogenase, type II</fullName>
    </submittedName>
</protein>
<keyword evidence="4" id="KW-1185">Reference proteome</keyword>
<name>A0A9P4JQZ9_9PLEO</name>
<dbReference type="GO" id="GO:0016791">
    <property type="term" value="F:phosphatase activity"/>
    <property type="evidence" value="ECO:0007669"/>
    <property type="project" value="UniProtKB-ARBA"/>
</dbReference>
<dbReference type="Gene3D" id="3.40.50.1000">
    <property type="entry name" value="HAD superfamily/HAD-like"/>
    <property type="match status" value="1"/>
</dbReference>
<dbReference type="InterPro" id="IPR006328">
    <property type="entry name" value="2-HAD"/>
</dbReference>
<dbReference type="AlphaFoldDB" id="A0A9P4JQZ9"/>
<evidence type="ECO:0000313" key="4">
    <source>
        <dbReference type="Proteomes" id="UP000799536"/>
    </source>
</evidence>
<dbReference type="Proteomes" id="UP000799536">
    <property type="component" value="Unassembled WGS sequence"/>
</dbReference>
<dbReference type="Gene3D" id="1.10.150.240">
    <property type="entry name" value="Putative phosphatase, domain 2"/>
    <property type="match status" value="1"/>
</dbReference>
<gene>
    <name evidence="3" type="ORF">GQ43DRAFT_394051</name>
</gene>
<dbReference type="PANTHER" id="PTHR43316:SF3">
    <property type="entry name" value="HALOACID DEHALOGENASE, TYPE II (AFU_ORTHOLOGUE AFUA_2G07750)-RELATED"/>
    <property type="match status" value="1"/>
</dbReference>
<evidence type="ECO:0000256" key="1">
    <source>
        <dbReference type="ARBA" id="ARBA00008106"/>
    </source>
</evidence>
<comment type="caution">
    <text evidence="3">The sequence shown here is derived from an EMBL/GenBank/DDBJ whole genome shotgun (WGS) entry which is preliminary data.</text>
</comment>
<organism evidence="3 4">
    <name type="scientific">Delitschia confertaspora ATCC 74209</name>
    <dbReference type="NCBI Taxonomy" id="1513339"/>
    <lineage>
        <taxon>Eukaryota</taxon>
        <taxon>Fungi</taxon>
        <taxon>Dikarya</taxon>
        <taxon>Ascomycota</taxon>
        <taxon>Pezizomycotina</taxon>
        <taxon>Dothideomycetes</taxon>
        <taxon>Pleosporomycetidae</taxon>
        <taxon>Pleosporales</taxon>
        <taxon>Delitschiaceae</taxon>
        <taxon>Delitschia</taxon>
    </lineage>
</organism>
<reference evidence="3" key="1">
    <citation type="journal article" date="2020" name="Stud. Mycol.">
        <title>101 Dothideomycetes genomes: a test case for predicting lifestyles and emergence of pathogens.</title>
        <authorList>
            <person name="Haridas S."/>
            <person name="Albert R."/>
            <person name="Binder M."/>
            <person name="Bloem J."/>
            <person name="Labutti K."/>
            <person name="Salamov A."/>
            <person name="Andreopoulos B."/>
            <person name="Baker S."/>
            <person name="Barry K."/>
            <person name="Bills G."/>
            <person name="Bluhm B."/>
            <person name="Cannon C."/>
            <person name="Castanera R."/>
            <person name="Culley D."/>
            <person name="Daum C."/>
            <person name="Ezra D."/>
            <person name="Gonzalez J."/>
            <person name="Henrissat B."/>
            <person name="Kuo A."/>
            <person name="Liang C."/>
            <person name="Lipzen A."/>
            <person name="Lutzoni F."/>
            <person name="Magnuson J."/>
            <person name="Mondo S."/>
            <person name="Nolan M."/>
            <person name="Ohm R."/>
            <person name="Pangilinan J."/>
            <person name="Park H.-J."/>
            <person name="Ramirez L."/>
            <person name="Alfaro M."/>
            <person name="Sun H."/>
            <person name="Tritt A."/>
            <person name="Yoshinaga Y."/>
            <person name="Zwiers L.-H."/>
            <person name="Turgeon B."/>
            <person name="Goodwin S."/>
            <person name="Spatafora J."/>
            <person name="Crous P."/>
            <person name="Grigoriev I."/>
        </authorList>
    </citation>
    <scope>NUCLEOTIDE SEQUENCE</scope>
    <source>
        <strain evidence="3">ATCC 74209</strain>
    </source>
</reference>
<evidence type="ECO:0000313" key="3">
    <source>
        <dbReference type="EMBL" id="KAF2201522.1"/>
    </source>
</evidence>
<dbReference type="SFLD" id="SFLDG01129">
    <property type="entry name" value="C1.5:_HAD__Beta-PGM__Phosphata"/>
    <property type="match status" value="1"/>
</dbReference>
<accession>A0A9P4JQZ9</accession>
<dbReference type="EMBL" id="ML993972">
    <property type="protein sequence ID" value="KAF2201522.1"/>
    <property type="molecule type" value="Genomic_DNA"/>
</dbReference>
<comment type="similarity">
    <text evidence="1">Belongs to the HAD-like hydrolase superfamily. S-2-haloalkanoic acid dehalogenase family.</text>
</comment>
<dbReference type="InterPro" id="IPR023198">
    <property type="entry name" value="PGP-like_dom2"/>
</dbReference>
<evidence type="ECO:0000256" key="2">
    <source>
        <dbReference type="ARBA" id="ARBA00022801"/>
    </source>
</evidence>
<dbReference type="InterPro" id="IPR006439">
    <property type="entry name" value="HAD-SF_hydro_IA"/>
</dbReference>
<keyword evidence="2" id="KW-0378">Hydrolase</keyword>
<dbReference type="SUPFAM" id="SSF56784">
    <property type="entry name" value="HAD-like"/>
    <property type="match status" value="1"/>
</dbReference>
<proteinExistence type="inferred from homology"/>
<dbReference type="NCBIfam" id="TIGR01428">
    <property type="entry name" value="HAD_type_II"/>
    <property type="match status" value="1"/>
</dbReference>
<dbReference type="PANTHER" id="PTHR43316">
    <property type="entry name" value="HYDROLASE, HALOACID DELAHOGENASE-RELATED"/>
    <property type="match status" value="1"/>
</dbReference>
<dbReference type="Pfam" id="PF00702">
    <property type="entry name" value="Hydrolase"/>
    <property type="match status" value="1"/>
</dbReference>
<dbReference type="OrthoDB" id="3256520at2759"/>
<dbReference type="InterPro" id="IPR023214">
    <property type="entry name" value="HAD_sf"/>
</dbReference>
<dbReference type="PRINTS" id="PR00413">
    <property type="entry name" value="HADHALOGNASE"/>
</dbReference>
<dbReference type="InterPro" id="IPR051540">
    <property type="entry name" value="S-2-haloacid_dehalogenase"/>
</dbReference>
<dbReference type="InterPro" id="IPR036412">
    <property type="entry name" value="HAD-like_sf"/>
</dbReference>
<sequence length="251" mass="28149">MAFNQKSIVLAFDVYGTLLSTESVKEQLASHFGDEKATQTARDWRTYQLEYTWRLNSMKKYLPFSTVTKHSLHNALASADLSLSPEDEENLLTNYTTSLTLFPDVPPLFSQLKSNNKLHPVLFTNASPDQMGPTLSNSSSPLSEHAHLFKDTVLTHTVGKFKPAPEVYELLCKTVQKLDDCERKDVWLISGNPFDVVGANAYGMRTCWVDRTGNGWQDSLLEDVDTGRPTVIVRGVDDVVEKVMGFVRGKE</sequence>
<dbReference type="GO" id="GO:0019120">
    <property type="term" value="F:hydrolase activity, acting on acid halide bonds, in C-halide compounds"/>
    <property type="evidence" value="ECO:0007669"/>
    <property type="project" value="InterPro"/>
</dbReference>